<sequence length="272" mass="30351">MDAFWSHSWHGSSWMKIATVFFLSNATAACTISTAAAILAGIAFGLGWLPSFDSQSVQCFWCMGVGCVSYALALLYWRSRRKVFVDRICISQDDPQLKAEGLFSLGAILQSADEMLVLWDPSWARRLWCVFELAAFLYTRPSNLQKPPVSIRPTLLGHTIFSVLVALLLAGWTFHLSMIFGYSLQMGVLASLGLCGVIFFAIAHLARVYCRNVTTLCDQVATFRVATAKSYCCDVDHKVSGDDQPMICDREIVQRCIVKWFGSVPYLANRRT</sequence>
<proteinExistence type="predicted"/>
<evidence type="ECO:0000313" key="2">
    <source>
        <dbReference type="EMBL" id="CAE7339575.1"/>
    </source>
</evidence>
<keyword evidence="3" id="KW-1185">Reference proteome</keyword>
<feature type="transmembrane region" description="Helical" evidence="1">
    <location>
        <begin position="155"/>
        <end position="174"/>
    </location>
</feature>
<dbReference type="OrthoDB" id="438994at2759"/>
<feature type="transmembrane region" description="Helical" evidence="1">
    <location>
        <begin position="20"/>
        <end position="49"/>
    </location>
</feature>
<evidence type="ECO:0000313" key="3">
    <source>
        <dbReference type="Proteomes" id="UP000649617"/>
    </source>
</evidence>
<feature type="transmembrane region" description="Helical" evidence="1">
    <location>
        <begin position="180"/>
        <end position="202"/>
    </location>
</feature>
<evidence type="ECO:0000256" key="1">
    <source>
        <dbReference type="SAM" id="Phobius"/>
    </source>
</evidence>
<name>A0A812P095_SYMPI</name>
<comment type="caution">
    <text evidence="2">The sequence shown here is derived from an EMBL/GenBank/DDBJ whole genome shotgun (WGS) entry which is preliminary data.</text>
</comment>
<dbReference type="EMBL" id="CAJNIZ010012880">
    <property type="protein sequence ID" value="CAE7339575.1"/>
    <property type="molecule type" value="Genomic_DNA"/>
</dbReference>
<protein>
    <submittedName>
        <fullName evidence="2">Rai14 protein</fullName>
    </submittedName>
</protein>
<organism evidence="2 3">
    <name type="scientific">Symbiodinium pilosum</name>
    <name type="common">Dinoflagellate</name>
    <dbReference type="NCBI Taxonomy" id="2952"/>
    <lineage>
        <taxon>Eukaryota</taxon>
        <taxon>Sar</taxon>
        <taxon>Alveolata</taxon>
        <taxon>Dinophyceae</taxon>
        <taxon>Suessiales</taxon>
        <taxon>Symbiodiniaceae</taxon>
        <taxon>Symbiodinium</taxon>
    </lineage>
</organism>
<keyword evidence="1" id="KW-0812">Transmembrane</keyword>
<accession>A0A812P095</accession>
<dbReference type="Proteomes" id="UP000649617">
    <property type="component" value="Unassembled WGS sequence"/>
</dbReference>
<reference evidence="2" key="1">
    <citation type="submission" date="2021-02" db="EMBL/GenBank/DDBJ databases">
        <authorList>
            <person name="Dougan E. K."/>
            <person name="Rhodes N."/>
            <person name="Thang M."/>
            <person name="Chan C."/>
        </authorList>
    </citation>
    <scope>NUCLEOTIDE SEQUENCE</scope>
</reference>
<feature type="transmembrane region" description="Helical" evidence="1">
    <location>
        <begin position="55"/>
        <end position="77"/>
    </location>
</feature>
<dbReference type="AlphaFoldDB" id="A0A812P095"/>
<gene>
    <name evidence="2" type="primary">Rai14</name>
    <name evidence="2" type="ORF">SPIL2461_LOCUS7979</name>
</gene>
<keyword evidence="1" id="KW-0472">Membrane</keyword>
<keyword evidence="1" id="KW-1133">Transmembrane helix</keyword>